<accession>A0A2A2H1W5</accession>
<dbReference type="PANTHER" id="PTHR47957">
    <property type="entry name" value="ATP-DEPENDENT HELICASE HRQ1"/>
    <property type="match status" value="1"/>
</dbReference>
<dbReference type="Pfam" id="PF09369">
    <property type="entry name" value="MZB"/>
    <property type="match status" value="1"/>
</dbReference>
<dbReference type="Pfam" id="PF00271">
    <property type="entry name" value="Helicase_C"/>
    <property type="match status" value="1"/>
</dbReference>
<evidence type="ECO:0000313" key="6">
    <source>
        <dbReference type="Proteomes" id="UP000217784"/>
    </source>
</evidence>
<sequence length="758" mass="86355">MIENVLNSLKSKKWYKNRLEHTRVLKPQEAVYGDTKAVLPQFIKNYLHKNNIKLYKHQCSAIDLLRGGKNVIITTPTASGKTLAFNIPIFEKLSQDKNATALYIYPAKALANDQLKSMKELEKYCGMNLNPEVYDGDTTPTKKRKIRKDSRIVITNPYELHNVLPWHHQWENFFSNLKFVVIDEAHQYRGVFGSNVAFLLRRFQRICNYYGSDPQFILSTATIANPIEFSEKLTGLKFNLISEDSSPKGKKHFIFYNPYYDGVGKTTTHVESQGLFQLFILNNLQTLCFTTSRKMAELIARRSKKEVAEIDASLVNKISAYRAGYLAEDRRKIEDNLKNGKLKGVTATNALELGINIGSLDSVIISGYPGTLMSVWQQAGRAGRGTSDSLVTFVAFQNPLDQYFMKHPDVFFDKPHEHAIIDLSNFQIIKGHLMCAAKEMPVKPNMMKIDFETGVEDHLKSLIGSRLIEKTNKGWVYCGSEYPPFKVNLGNISSEIFKVYYKGEILETMDKRQAYTEAHHGAVLINQGETYIVREFDLAKNIIKVVKKDVNSHTSVQKDIDIKIFKEIEKRTIGNLNISFGELKVSEYYPKYKVLEKSKVVSVRNLKLPPIQFKTKGMWFTLPESIAEGLRCAIDRKEIFEGGIHGLEHAMIAIIPFHVMCDRFDIGGVSTPSHPDTKMATIFIYDGFEGGIGLTEKAFHLIEEITRMTYELVRDCTCEEGCPACIYSPKCGNDNKPLDKEGTLFILEQMFDLMEMER</sequence>
<dbReference type="InterPro" id="IPR001650">
    <property type="entry name" value="Helicase_C-like"/>
</dbReference>
<dbReference type="CDD" id="cd17923">
    <property type="entry name" value="DEXHc_Hrq1-like"/>
    <property type="match status" value="1"/>
</dbReference>
<dbReference type="InterPro" id="IPR011545">
    <property type="entry name" value="DEAD/DEAH_box_helicase_dom"/>
</dbReference>
<reference evidence="5 6" key="1">
    <citation type="journal article" date="2017" name="BMC Genomics">
        <title>Genomic analysis of methanogenic archaea reveals a shift towards energy conservation.</title>
        <authorList>
            <person name="Gilmore S.P."/>
            <person name="Henske J.K."/>
            <person name="Sexton J.A."/>
            <person name="Solomon K.V."/>
            <person name="Seppala S."/>
            <person name="Yoo J.I."/>
            <person name="Huyett L.M."/>
            <person name="Pressman A."/>
            <person name="Cogan J.Z."/>
            <person name="Kivenson V."/>
            <person name="Peng X."/>
            <person name="Tan Y."/>
            <person name="Valentine D.L."/>
            <person name="O'Malley M.A."/>
        </authorList>
    </citation>
    <scope>NUCLEOTIDE SEQUENCE [LARGE SCALE GENOMIC DNA]</scope>
    <source>
        <strain evidence="5 6">M.o.H.</strain>
    </source>
</reference>
<evidence type="ECO:0000259" key="3">
    <source>
        <dbReference type="PROSITE" id="PS51192"/>
    </source>
</evidence>
<dbReference type="RefSeq" id="WP_069585253.1">
    <property type="nucleotide sequence ID" value="NZ_LMVM01000038.1"/>
</dbReference>
<dbReference type="SMART" id="SM00487">
    <property type="entry name" value="DEXDc"/>
    <property type="match status" value="1"/>
</dbReference>
<dbReference type="CDD" id="cd18797">
    <property type="entry name" value="SF2_C_Hrq"/>
    <property type="match status" value="1"/>
</dbReference>
<evidence type="ECO:0000313" key="5">
    <source>
        <dbReference type="EMBL" id="PAV03411.1"/>
    </source>
</evidence>
<evidence type="ECO:0000256" key="2">
    <source>
        <dbReference type="ARBA" id="ARBA00022840"/>
    </source>
</evidence>
<dbReference type="PANTHER" id="PTHR47957:SF3">
    <property type="entry name" value="ATP-DEPENDENT HELICASE HRQ1"/>
    <property type="match status" value="1"/>
</dbReference>
<dbReference type="InterPro" id="IPR018973">
    <property type="entry name" value="MZB"/>
</dbReference>
<evidence type="ECO:0000259" key="4">
    <source>
        <dbReference type="PROSITE" id="PS51194"/>
    </source>
</evidence>
<comment type="caution">
    <text evidence="5">The sequence shown here is derived from an EMBL/GenBank/DDBJ whole genome shotgun (WGS) entry which is preliminary data.</text>
</comment>
<dbReference type="PROSITE" id="PS51192">
    <property type="entry name" value="HELICASE_ATP_BIND_1"/>
    <property type="match status" value="1"/>
</dbReference>
<dbReference type="EMBL" id="LMVM01000038">
    <property type="protein sequence ID" value="PAV03411.1"/>
    <property type="molecule type" value="Genomic_DNA"/>
</dbReference>
<feature type="domain" description="Helicase C-terminal" evidence="4">
    <location>
        <begin position="274"/>
        <end position="448"/>
    </location>
</feature>
<organism evidence="5 6">
    <name type="scientific">Methanobacterium bryantii</name>
    <dbReference type="NCBI Taxonomy" id="2161"/>
    <lineage>
        <taxon>Archaea</taxon>
        <taxon>Methanobacteriati</taxon>
        <taxon>Methanobacteriota</taxon>
        <taxon>Methanomada group</taxon>
        <taxon>Methanobacteria</taxon>
        <taxon>Methanobacteriales</taxon>
        <taxon>Methanobacteriaceae</taxon>
        <taxon>Methanobacterium</taxon>
    </lineage>
</organism>
<evidence type="ECO:0000256" key="1">
    <source>
        <dbReference type="ARBA" id="ARBA00022741"/>
    </source>
</evidence>
<dbReference type="GO" id="GO:0003676">
    <property type="term" value="F:nucleic acid binding"/>
    <property type="evidence" value="ECO:0007669"/>
    <property type="project" value="InterPro"/>
</dbReference>
<dbReference type="InterPro" id="IPR027417">
    <property type="entry name" value="P-loop_NTPase"/>
</dbReference>
<dbReference type="Gene3D" id="3.40.50.300">
    <property type="entry name" value="P-loop containing nucleotide triphosphate hydrolases"/>
    <property type="match status" value="2"/>
</dbReference>
<dbReference type="GO" id="GO:0005524">
    <property type="term" value="F:ATP binding"/>
    <property type="evidence" value="ECO:0007669"/>
    <property type="project" value="UniProtKB-KW"/>
</dbReference>
<dbReference type="SMART" id="SM00490">
    <property type="entry name" value="HELICc"/>
    <property type="match status" value="1"/>
</dbReference>
<keyword evidence="5" id="KW-0347">Helicase</keyword>
<name>A0A2A2H1W5_METBR</name>
<dbReference type="Pfam" id="PF22982">
    <property type="entry name" value="WHD_HRQ1"/>
    <property type="match status" value="1"/>
</dbReference>
<dbReference type="OrthoDB" id="36796at2157"/>
<proteinExistence type="predicted"/>
<dbReference type="GO" id="GO:0043138">
    <property type="term" value="F:3'-5' DNA helicase activity"/>
    <property type="evidence" value="ECO:0007669"/>
    <property type="project" value="TreeGrafter"/>
</dbReference>
<dbReference type="GO" id="GO:0036297">
    <property type="term" value="P:interstrand cross-link repair"/>
    <property type="evidence" value="ECO:0007669"/>
    <property type="project" value="TreeGrafter"/>
</dbReference>
<protein>
    <submittedName>
        <fullName evidence="5">DEAD/DEAH box helicase</fullName>
    </submittedName>
</protein>
<dbReference type="InterPro" id="IPR014001">
    <property type="entry name" value="Helicase_ATP-bd"/>
</dbReference>
<gene>
    <name evidence="5" type="ORF">ASJ80_00185</name>
</gene>
<dbReference type="GO" id="GO:0006289">
    <property type="term" value="P:nucleotide-excision repair"/>
    <property type="evidence" value="ECO:0007669"/>
    <property type="project" value="TreeGrafter"/>
</dbReference>
<dbReference type="AlphaFoldDB" id="A0A2A2H1W5"/>
<dbReference type="InterPro" id="IPR055227">
    <property type="entry name" value="HRQ1_WHD"/>
</dbReference>
<keyword evidence="2" id="KW-0067">ATP-binding</keyword>
<dbReference type="PROSITE" id="PS51194">
    <property type="entry name" value="HELICASE_CTER"/>
    <property type="match status" value="1"/>
</dbReference>
<dbReference type="SUPFAM" id="SSF52540">
    <property type="entry name" value="P-loop containing nucleoside triphosphate hydrolases"/>
    <property type="match status" value="1"/>
</dbReference>
<keyword evidence="5" id="KW-0378">Hydrolase</keyword>
<feature type="domain" description="Helicase ATP-binding" evidence="3">
    <location>
        <begin position="62"/>
        <end position="241"/>
    </location>
</feature>
<keyword evidence="1" id="KW-0547">Nucleotide-binding</keyword>
<dbReference type="Pfam" id="PF00270">
    <property type="entry name" value="DEAD"/>
    <property type="match status" value="1"/>
</dbReference>
<dbReference type="Proteomes" id="UP000217784">
    <property type="component" value="Unassembled WGS sequence"/>
</dbReference>
<keyword evidence="6" id="KW-1185">Reference proteome</keyword>